<sequence>MALKSTIYKVNLQIADIDHGYYADHALTLARHPSETDERMMARLVALALQAHRLQTDCQGDGTLAFGAGLSDPDEPDVWLRDYTGRTRLWMEVGQPEDKPIAKACSRADAVLLYAYSHAAEVWWRGIENKLTRLDKLQVWRIPTETAQALATLAERSMQLQATLQEGLLMLGNASRQVDVEPVRWK</sequence>
<dbReference type="InterPro" id="IPR038590">
    <property type="entry name" value="YaeQ_sf"/>
</dbReference>
<dbReference type="PANTHER" id="PTHR38784">
    <property type="entry name" value="SUCROSE PHOSPHORYLASE"/>
    <property type="match status" value="1"/>
</dbReference>
<proteinExistence type="predicted"/>
<dbReference type="AlphaFoldDB" id="A0A016XDE0"/>
<protein>
    <recommendedName>
        <fullName evidence="3">YaeQ family protein</fullName>
    </recommendedName>
</protein>
<evidence type="ECO:0008006" key="3">
    <source>
        <dbReference type="Google" id="ProtNLM"/>
    </source>
</evidence>
<evidence type="ECO:0000313" key="1">
    <source>
        <dbReference type="EMBL" id="EYC49925.1"/>
    </source>
</evidence>
<accession>A0A016XDE0</accession>
<dbReference type="SMART" id="SM01322">
    <property type="entry name" value="YaeQ"/>
    <property type="match status" value="1"/>
</dbReference>
<comment type="caution">
    <text evidence="1">The sequence shown here is derived from an EMBL/GenBank/DDBJ whole genome shotgun (WGS) entry which is preliminary data.</text>
</comment>
<reference evidence="1 2" key="1">
    <citation type="submission" date="2014-02" db="EMBL/GenBank/DDBJ databases">
        <title>Draft Genome of Hylemonella gracilis isolated from the Niagara River.</title>
        <authorList>
            <person name="Pawlowski D.R."/>
            <person name="Koudelka G.B."/>
        </authorList>
    </citation>
    <scope>NUCLEOTIDE SEQUENCE [LARGE SCALE GENOMIC DNA]</scope>
    <source>
        <strain evidence="1 2">Niagara R</strain>
    </source>
</reference>
<dbReference type="Gene3D" id="3.10.640.10">
    <property type="entry name" value="Restriction endonuclease-like alpha-beta roll domain"/>
    <property type="match status" value="1"/>
</dbReference>
<dbReference type="Proteomes" id="UP000023268">
    <property type="component" value="Unassembled WGS sequence"/>
</dbReference>
<dbReference type="PIRSF" id="PIRSF011484">
    <property type="entry name" value="YaeQ"/>
    <property type="match status" value="1"/>
</dbReference>
<gene>
    <name evidence="1" type="ORF">AZ34_01760</name>
</gene>
<dbReference type="SUPFAM" id="SSF52980">
    <property type="entry name" value="Restriction endonuclease-like"/>
    <property type="match status" value="1"/>
</dbReference>
<name>A0A016XDE0_9BURK</name>
<dbReference type="InterPro" id="IPR011335">
    <property type="entry name" value="Restrct_endonuc-II-like"/>
</dbReference>
<dbReference type="RefSeq" id="WP_035604141.1">
    <property type="nucleotide sequence ID" value="NZ_JEMG01000001.1"/>
</dbReference>
<dbReference type="eggNOG" id="COG4681">
    <property type="taxonomic scope" value="Bacteria"/>
</dbReference>
<dbReference type="OrthoDB" id="5293309at2"/>
<dbReference type="InterPro" id="IPR009822">
    <property type="entry name" value="YaeQ"/>
</dbReference>
<dbReference type="Pfam" id="PF07152">
    <property type="entry name" value="YaeQ"/>
    <property type="match status" value="1"/>
</dbReference>
<dbReference type="EMBL" id="JEMG01000001">
    <property type="protein sequence ID" value="EYC49925.1"/>
    <property type="molecule type" value="Genomic_DNA"/>
</dbReference>
<evidence type="ECO:0000313" key="2">
    <source>
        <dbReference type="Proteomes" id="UP000023268"/>
    </source>
</evidence>
<dbReference type="STRING" id="1458275.AZ34_01760"/>
<organism evidence="1 2">
    <name type="scientific">Hylemonella gracilis str. Niagara R</name>
    <dbReference type="NCBI Taxonomy" id="1458275"/>
    <lineage>
        <taxon>Bacteria</taxon>
        <taxon>Pseudomonadati</taxon>
        <taxon>Pseudomonadota</taxon>
        <taxon>Betaproteobacteria</taxon>
        <taxon>Burkholderiales</taxon>
        <taxon>Comamonadaceae</taxon>
        <taxon>Hylemonella</taxon>
    </lineage>
</organism>
<dbReference type="PANTHER" id="PTHR38784:SF1">
    <property type="entry name" value="SUCROSE PHOSPHORYLASE"/>
    <property type="match status" value="1"/>
</dbReference>